<dbReference type="RefSeq" id="XP_062657705.1">
    <property type="nucleotide sequence ID" value="XM_062798929.1"/>
</dbReference>
<evidence type="ECO:0000256" key="3">
    <source>
        <dbReference type="ARBA" id="ARBA00022989"/>
    </source>
</evidence>
<evidence type="ECO:0000313" key="8">
    <source>
        <dbReference type="Proteomes" id="UP001278766"/>
    </source>
</evidence>
<feature type="compositionally biased region" description="Pro residues" evidence="5">
    <location>
        <begin position="350"/>
        <end position="365"/>
    </location>
</feature>
<dbReference type="GO" id="GO:0016020">
    <property type="term" value="C:membrane"/>
    <property type="evidence" value="ECO:0007669"/>
    <property type="project" value="UniProtKB-SubCell"/>
</dbReference>
<feature type="compositionally biased region" description="Low complexity" evidence="5">
    <location>
        <begin position="184"/>
        <end position="205"/>
    </location>
</feature>
<dbReference type="InterPro" id="IPR051694">
    <property type="entry name" value="Immunoregulatory_rcpt-like"/>
</dbReference>
<keyword evidence="2 6" id="KW-0812">Transmembrane</keyword>
<dbReference type="Proteomes" id="UP001278766">
    <property type="component" value="Unassembled WGS sequence"/>
</dbReference>
<evidence type="ECO:0000256" key="5">
    <source>
        <dbReference type="SAM" id="MobiDB-lite"/>
    </source>
</evidence>
<keyword evidence="3 6" id="KW-1133">Transmembrane helix</keyword>
<evidence type="ECO:0000256" key="4">
    <source>
        <dbReference type="ARBA" id="ARBA00023136"/>
    </source>
</evidence>
<comment type="caution">
    <text evidence="7">The sequence shown here is derived from an EMBL/GenBank/DDBJ whole genome shotgun (WGS) entry which is preliminary data.</text>
</comment>
<evidence type="ECO:0000256" key="6">
    <source>
        <dbReference type="SAM" id="Phobius"/>
    </source>
</evidence>
<reference evidence="7" key="2">
    <citation type="submission" date="2023-06" db="EMBL/GenBank/DDBJ databases">
        <authorList>
            <consortium name="Lawrence Berkeley National Laboratory"/>
            <person name="Haridas S."/>
            <person name="Hensen N."/>
            <person name="Bonometti L."/>
            <person name="Westerberg I."/>
            <person name="Brannstrom I.O."/>
            <person name="Guillou S."/>
            <person name="Cros-Aarteil S."/>
            <person name="Calhoun S."/>
            <person name="Kuo A."/>
            <person name="Mondo S."/>
            <person name="Pangilinan J."/>
            <person name="Riley R."/>
            <person name="Labutti K."/>
            <person name="Andreopoulos B."/>
            <person name="Lipzen A."/>
            <person name="Chen C."/>
            <person name="Yanf M."/>
            <person name="Daum C."/>
            <person name="Ng V."/>
            <person name="Clum A."/>
            <person name="Steindorff A."/>
            <person name="Ohm R."/>
            <person name="Martin F."/>
            <person name="Silar P."/>
            <person name="Natvig D."/>
            <person name="Lalanne C."/>
            <person name="Gautier V."/>
            <person name="Ament-Velasquez S.L."/>
            <person name="Kruys A."/>
            <person name="Hutchinson M.I."/>
            <person name="Powell A.J."/>
            <person name="Barry K."/>
            <person name="Miller A.N."/>
            <person name="Grigoriev I.V."/>
            <person name="Debuchy R."/>
            <person name="Gladieux P."/>
            <person name="Thoren M.H."/>
            <person name="Johannesson H."/>
        </authorList>
    </citation>
    <scope>NUCLEOTIDE SEQUENCE</scope>
    <source>
        <strain evidence="7">CBS 168.71</strain>
    </source>
</reference>
<keyword evidence="4 6" id="KW-0472">Membrane</keyword>
<proteinExistence type="predicted"/>
<feature type="region of interest" description="Disordered" evidence="5">
    <location>
        <begin position="340"/>
        <end position="381"/>
    </location>
</feature>
<dbReference type="AlphaFoldDB" id="A0AAE0HD03"/>
<gene>
    <name evidence="7" type="ORF">B0H64DRAFT_181533</name>
</gene>
<dbReference type="GO" id="GO:0071944">
    <property type="term" value="C:cell periphery"/>
    <property type="evidence" value="ECO:0007669"/>
    <property type="project" value="UniProtKB-ARBA"/>
</dbReference>
<dbReference type="GeneID" id="87835877"/>
<organism evidence="7 8">
    <name type="scientific">Chaetomium fimeti</name>
    <dbReference type="NCBI Taxonomy" id="1854472"/>
    <lineage>
        <taxon>Eukaryota</taxon>
        <taxon>Fungi</taxon>
        <taxon>Dikarya</taxon>
        <taxon>Ascomycota</taxon>
        <taxon>Pezizomycotina</taxon>
        <taxon>Sordariomycetes</taxon>
        <taxon>Sordariomycetidae</taxon>
        <taxon>Sordariales</taxon>
        <taxon>Chaetomiaceae</taxon>
        <taxon>Chaetomium</taxon>
    </lineage>
</organism>
<name>A0AAE0HD03_9PEZI</name>
<protein>
    <submittedName>
        <fullName evidence="7">Uncharacterized protein</fullName>
    </submittedName>
</protein>
<evidence type="ECO:0000256" key="2">
    <source>
        <dbReference type="ARBA" id="ARBA00022692"/>
    </source>
</evidence>
<reference evidence="7" key="1">
    <citation type="journal article" date="2023" name="Mol. Phylogenet. Evol.">
        <title>Genome-scale phylogeny and comparative genomics of the fungal order Sordariales.</title>
        <authorList>
            <person name="Hensen N."/>
            <person name="Bonometti L."/>
            <person name="Westerberg I."/>
            <person name="Brannstrom I.O."/>
            <person name="Guillou S."/>
            <person name="Cros-Aarteil S."/>
            <person name="Calhoun S."/>
            <person name="Haridas S."/>
            <person name="Kuo A."/>
            <person name="Mondo S."/>
            <person name="Pangilinan J."/>
            <person name="Riley R."/>
            <person name="LaButti K."/>
            <person name="Andreopoulos B."/>
            <person name="Lipzen A."/>
            <person name="Chen C."/>
            <person name="Yan M."/>
            <person name="Daum C."/>
            <person name="Ng V."/>
            <person name="Clum A."/>
            <person name="Steindorff A."/>
            <person name="Ohm R.A."/>
            <person name="Martin F."/>
            <person name="Silar P."/>
            <person name="Natvig D.O."/>
            <person name="Lalanne C."/>
            <person name="Gautier V."/>
            <person name="Ament-Velasquez S.L."/>
            <person name="Kruys A."/>
            <person name="Hutchinson M.I."/>
            <person name="Powell A.J."/>
            <person name="Barry K."/>
            <person name="Miller A.N."/>
            <person name="Grigoriev I.V."/>
            <person name="Debuchy R."/>
            <person name="Gladieux P."/>
            <person name="Hiltunen Thoren M."/>
            <person name="Johannesson H."/>
        </authorList>
    </citation>
    <scope>NUCLEOTIDE SEQUENCE</scope>
    <source>
        <strain evidence="7">CBS 168.71</strain>
    </source>
</reference>
<dbReference type="PANTHER" id="PTHR15549:SF26">
    <property type="entry name" value="AXIAL BUDDING PATTERN PROTEIN 2-RELATED"/>
    <property type="match status" value="1"/>
</dbReference>
<dbReference type="EMBL" id="JAUEPN010000005">
    <property type="protein sequence ID" value="KAK3294191.1"/>
    <property type="molecule type" value="Genomic_DNA"/>
</dbReference>
<sequence length="381" mass="40443">MAYTNRERTILGPLTTVFTPPAPCTIAIGLCETCDVAWWGQTCAETTVEDNTECWPTTTEGAPEPTKLPLFGRGFYSPGLECPAGYTSACSAVEGVTSQWKVQFQMEPEETFVGCCPEGFRCDNLNGQTCLMRATSATLPTVSCEDGASNNFGFTTIPNARVPAMNLYAPMIQLAWKASDRPETSTTSTGTTSGPTTSAPSSTATNDTNPPATDEPALSTAAIVGIAVGAAALLVLILTAAIFVCRRRRRQAGGGSPSDAHALPYAALRTGSPGAEEYSKHYYTGGVVEIGQGPQRVEMGQGREWVEMGPGREWVEAPAGEASPAEAPTEGHTRVEMFAENARVQQQPQQQPPMPGPGNVPPPPGYFQGQPAVEMPVRRYD</sequence>
<accession>A0AAE0HD03</accession>
<feature type="region of interest" description="Disordered" evidence="5">
    <location>
        <begin position="179"/>
        <end position="214"/>
    </location>
</feature>
<comment type="subcellular location">
    <subcellularLocation>
        <location evidence="1">Membrane</location>
        <topology evidence="1">Single-pass membrane protein</topology>
    </subcellularLocation>
</comment>
<evidence type="ECO:0000313" key="7">
    <source>
        <dbReference type="EMBL" id="KAK3294191.1"/>
    </source>
</evidence>
<feature type="transmembrane region" description="Helical" evidence="6">
    <location>
        <begin position="221"/>
        <end position="244"/>
    </location>
</feature>
<evidence type="ECO:0000256" key="1">
    <source>
        <dbReference type="ARBA" id="ARBA00004167"/>
    </source>
</evidence>
<keyword evidence="8" id="KW-1185">Reference proteome</keyword>
<dbReference type="PANTHER" id="PTHR15549">
    <property type="entry name" value="PAIRED IMMUNOGLOBULIN-LIKE TYPE 2 RECEPTOR"/>
    <property type="match status" value="1"/>
</dbReference>